<dbReference type="Gene3D" id="3.55.50.10">
    <property type="entry name" value="Baseplate protein-like domains"/>
    <property type="match status" value="1"/>
</dbReference>
<sequence>MSDNLEQSKIWARVEVAGIVLQITAIDGEEKLSAPFRFDFSGPLDGECSRLWQSNLIVGNVAKLSWANGGWAPREVSGVVTSWSSGDCPVSGERRFTGRIEPCINQLNWNHSTRLYSRIEKRELVAQLLAKVGYDEDDFDWRVGSSTGQRGFILQAAESDYALLQRILAREGIYYTWIDGPTERPIFVDDSSALPGLQLRPNSCDNQLKVAPGNTLGHQHGYGLSGYRIREKLVEQPFVSAAKAHRYTDAGFDIERLQRIYSERSTGQQYRFFAWGYCSALRAGVCVNVSDLAAGGDDFVSRYEGRHLIVSARHRLRRGSNGQEFWVEIESMPELLGSKLLRYRPELPATQVRPLVMSAQVANSGHGAGRAQTAAAGMARVEAVVAEEGFAPISDPVQRLQPFASPAVHGAGWYTPLSGGNRVLVSCFDHDPDLPVILGVLPQAREKPLAPPFKCHDGGVQTRTGQGLLVEGAGSCAADGSRISLHSPGLASLLDIKLGQSRSADMVRLACAEGPIELDCQAQAQEIAAGQRSEAVAANDRLEVANGCASFDSAANISVRAGGSAVVGSSESLNCSAGGNVEFNAKAGMAITAGYDLELGSAGKGIEVQVDQGRFSLQAQESLDVSSLNGMVSFANGANSAGVAVSAQGSVQIWGNSITIAADQNISLTGDVEYSS</sequence>
<evidence type="ECO:0000313" key="2">
    <source>
        <dbReference type="Proteomes" id="UP000218890"/>
    </source>
</evidence>
<gene>
    <name evidence="1" type="ORF">HH1059_18790</name>
</gene>
<accession>A0A110B5J6</accession>
<dbReference type="KEGG" id="hhk:HH1059_18790"/>
<evidence type="ECO:0000313" key="1">
    <source>
        <dbReference type="EMBL" id="BAU58568.1"/>
    </source>
</evidence>
<proteinExistence type="predicted"/>
<reference evidence="1" key="1">
    <citation type="submission" date="2016-02" db="EMBL/GenBank/DDBJ databases">
        <title>Halorhodospira halochloris DSM-1059 complete genome, version 2.</title>
        <authorList>
            <person name="Tsukatani Y."/>
        </authorList>
    </citation>
    <scope>NUCLEOTIDE SEQUENCE</scope>
    <source>
        <strain evidence="1">DSM 1059</strain>
    </source>
</reference>
<dbReference type="InterPro" id="IPR037026">
    <property type="entry name" value="Vgr_OB-fold_dom_sf"/>
</dbReference>
<name>A0A110B5J6_HALHR</name>
<keyword evidence="2" id="KW-1185">Reference proteome</keyword>
<dbReference type="Pfam" id="PF05954">
    <property type="entry name" value="Phage_GPD"/>
    <property type="match status" value="1"/>
</dbReference>
<dbReference type="SUPFAM" id="SSF69279">
    <property type="entry name" value="Phage tail proteins"/>
    <property type="match status" value="1"/>
</dbReference>
<dbReference type="AlphaFoldDB" id="A0A110B5J6"/>
<dbReference type="OrthoDB" id="5789527at2"/>
<dbReference type="EMBL" id="AP017372">
    <property type="protein sequence ID" value="BAU58568.1"/>
    <property type="molecule type" value="Genomic_DNA"/>
</dbReference>
<protein>
    <submittedName>
        <fullName evidence="1">VgrG protein</fullName>
    </submittedName>
</protein>
<dbReference type="RefSeq" id="WP_096409911.1">
    <property type="nucleotide sequence ID" value="NZ_AP017372.2"/>
</dbReference>
<dbReference type="Proteomes" id="UP000218890">
    <property type="component" value="Chromosome"/>
</dbReference>
<dbReference type="Gene3D" id="2.40.50.230">
    <property type="entry name" value="Gp5 N-terminal domain"/>
    <property type="match status" value="1"/>
</dbReference>
<dbReference type="SUPFAM" id="SSF69255">
    <property type="entry name" value="gp5 N-terminal domain-like"/>
    <property type="match status" value="1"/>
</dbReference>
<dbReference type="Gene3D" id="2.30.110.50">
    <property type="match status" value="1"/>
</dbReference>
<organism evidence="1 2">
    <name type="scientific">Halorhodospira halochloris</name>
    <name type="common">Ectothiorhodospira halochloris</name>
    <dbReference type="NCBI Taxonomy" id="1052"/>
    <lineage>
        <taxon>Bacteria</taxon>
        <taxon>Pseudomonadati</taxon>
        <taxon>Pseudomonadota</taxon>
        <taxon>Gammaproteobacteria</taxon>
        <taxon>Chromatiales</taxon>
        <taxon>Ectothiorhodospiraceae</taxon>
        <taxon>Halorhodospira</taxon>
    </lineage>
</organism>